<dbReference type="Proteomes" id="UP000079169">
    <property type="component" value="Unplaced"/>
</dbReference>
<feature type="region of interest" description="Disordered" evidence="1">
    <location>
        <begin position="80"/>
        <end position="113"/>
    </location>
</feature>
<feature type="region of interest" description="Disordered" evidence="1">
    <location>
        <begin position="21"/>
        <end position="43"/>
    </location>
</feature>
<name>A0A1S4EG48_DIACI</name>
<gene>
    <name evidence="3" type="primary">LOC108252812</name>
</gene>
<keyword evidence="2" id="KW-1185">Reference proteome</keyword>
<dbReference type="GeneID" id="108252812"/>
<evidence type="ECO:0000313" key="3">
    <source>
        <dbReference type="RefSeq" id="XP_017301032.1"/>
    </source>
</evidence>
<dbReference type="RefSeq" id="XP_017301032.1">
    <property type="nucleotide sequence ID" value="XM_017445543.1"/>
</dbReference>
<proteinExistence type="predicted"/>
<feature type="compositionally biased region" description="Basic and acidic residues" evidence="1">
    <location>
        <begin position="80"/>
        <end position="100"/>
    </location>
</feature>
<dbReference type="PaxDb" id="121845-A0A1S4EG48"/>
<dbReference type="AlphaFoldDB" id="A0A1S4EG48"/>
<sequence>MVREKRRRLLEELKRDNISVELDSEDTRKEMETDPPPKFGDDIHEKLHKKIPLPTIASQEIHNPDLSRDIQKLYRSIESMDRKNDSHLAAELDMSKESSGKESSSGTTNILMG</sequence>
<evidence type="ECO:0000313" key="2">
    <source>
        <dbReference type="Proteomes" id="UP000079169"/>
    </source>
</evidence>
<accession>A0A1S4EG48</accession>
<dbReference type="KEGG" id="dci:108252812"/>
<protein>
    <submittedName>
        <fullName evidence="3">Uncharacterized protein LOC108252812</fullName>
    </submittedName>
</protein>
<evidence type="ECO:0000256" key="1">
    <source>
        <dbReference type="SAM" id="MobiDB-lite"/>
    </source>
</evidence>
<feature type="compositionally biased region" description="Low complexity" evidence="1">
    <location>
        <begin position="101"/>
        <end position="113"/>
    </location>
</feature>
<reference evidence="3" key="1">
    <citation type="submission" date="2025-08" db="UniProtKB">
        <authorList>
            <consortium name="RefSeq"/>
        </authorList>
    </citation>
    <scope>IDENTIFICATION</scope>
</reference>
<organism evidence="2 3">
    <name type="scientific">Diaphorina citri</name>
    <name type="common">Asian citrus psyllid</name>
    <dbReference type="NCBI Taxonomy" id="121845"/>
    <lineage>
        <taxon>Eukaryota</taxon>
        <taxon>Metazoa</taxon>
        <taxon>Ecdysozoa</taxon>
        <taxon>Arthropoda</taxon>
        <taxon>Hexapoda</taxon>
        <taxon>Insecta</taxon>
        <taxon>Pterygota</taxon>
        <taxon>Neoptera</taxon>
        <taxon>Paraneoptera</taxon>
        <taxon>Hemiptera</taxon>
        <taxon>Sternorrhyncha</taxon>
        <taxon>Psylloidea</taxon>
        <taxon>Psyllidae</taxon>
        <taxon>Diaphorininae</taxon>
        <taxon>Diaphorina</taxon>
    </lineage>
</organism>